<dbReference type="Pfam" id="PF00005">
    <property type="entry name" value="ABC_tran"/>
    <property type="match status" value="1"/>
</dbReference>
<sequence length="348" mass="38084">MTQPTVQLKDLNFTYPGTTTGIFDINLELAQGELLAVIGASGSGKTTLLKAVAGFVTPQTGKVMINGQDLTTARPRLRNLGVVFQSYALFPNLSVWQNIAYPLKVRGVTAAQRKEKAIQMVERVGLKGFTERRIHTLSGGQQQRVALGRALVFEPQALLLDEPLSALDAGLRVEMRDEIRSIQKQQGIAALHITHDQEEALSMADRVAIMEKGRLVQIAPPKEVYDHPATKSIAAFVGQANLIDGVIKNENLVETPIGTLKTVAQKRPPQSKVCVLIRPENVIPLPEIPTEKGRENIFACSVTNDRFLGSIRRFDAEVKGQVITGETARRTGMKAIKIPEEGVQLLDN</sequence>
<keyword evidence="1" id="KW-0813">Transport</keyword>
<dbReference type="PROSITE" id="PS50893">
    <property type="entry name" value="ABC_TRANSPORTER_2"/>
    <property type="match status" value="1"/>
</dbReference>
<dbReference type="GO" id="GO:0015408">
    <property type="term" value="F:ABC-type ferric iron transporter activity"/>
    <property type="evidence" value="ECO:0007669"/>
    <property type="project" value="InterPro"/>
</dbReference>
<evidence type="ECO:0000256" key="7">
    <source>
        <dbReference type="ARBA" id="ARBA00023065"/>
    </source>
</evidence>
<keyword evidence="4" id="KW-0547">Nucleotide-binding</keyword>
<dbReference type="GO" id="GO:0015697">
    <property type="term" value="P:quaternary ammonium group transport"/>
    <property type="evidence" value="ECO:0007669"/>
    <property type="project" value="UniProtKB-ARBA"/>
</dbReference>
<dbReference type="GO" id="GO:0005524">
    <property type="term" value="F:ATP binding"/>
    <property type="evidence" value="ECO:0007669"/>
    <property type="project" value="UniProtKB-KW"/>
</dbReference>
<evidence type="ECO:0000313" key="10">
    <source>
        <dbReference type="EMBL" id="KIX13032.1"/>
    </source>
</evidence>
<dbReference type="STRING" id="1429043.X474_15825"/>
<dbReference type="InterPro" id="IPR008995">
    <property type="entry name" value="Mo/tungstate-bd_C_term_dom"/>
</dbReference>
<dbReference type="SUPFAM" id="SSF50331">
    <property type="entry name" value="MOP-like"/>
    <property type="match status" value="1"/>
</dbReference>
<dbReference type="GO" id="GO:0016020">
    <property type="term" value="C:membrane"/>
    <property type="evidence" value="ECO:0007669"/>
    <property type="project" value="InterPro"/>
</dbReference>
<dbReference type="PROSITE" id="PS00211">
    <property type="entry name" value="ABC_TRANSPORTER_1"/>
    <property type="match status" value="1"/>
</dbReference>
<accession>A0A0D2GDN3</accession>
<evidence type="ECO:0000256" key="3">
    <source>
        <dbReference type="ARBA" id="ARBA00022496"/>
    </source>
</evidence>
<dbReference type="Proteomes" id="UP000032233">
    <property type="component" value="Unassembled WGS sequence"/>
</dbReference>
<dbReference type="RefSeq" id="WP_044349834.1">
    <property type="nucleotide sequence ID" value="NZ_AZAC01000019.1"/>
</dbReference>
<dbReference type="EMBL" id="AZAC01000019">
    <property type="protein sequence ID" value="KIX13032.1"/>
    <property type="molecule type" value="Genomic_DNA"/>
</dbReference>
<dbReference type="SUPFAM" id="SSF52540">
    <property type="entry name" value="P-loop containing nucleoside triphosphate hydrolases"/>
    <property type="match status" value="1"/>
</dbReference>
<dbReference type="InterPro" id="IPR003593">
    <property type="entry name" value="AAA+_ATPase"/>
</dbReference>
<keyword evidence="11" id="KW-1185">Reference proteome</keyword>
<evidence type="ECO:0000256" key="6">
    <source>
        <dbReference type="ARBA" id="ARBA00023004"/>
    </source>
</evidence>
<keyword evidence="8" id="KW-0472">Membrane</keyword>
<dbReference type="InterPro" id="IPR003439">
    <property type="entry name" value="ABC_transporter-like_ATP-bd"/>
</dbReference>
<evidence type="ECO:0000256" key="8">
    <source>
        <dbReference type="ARBA" id="ARBA00023136"/>
    </source>
</evidence>
<dbReference type="Gene3D" id="3.40.50.300">
    <property type="entry name" value="P-loop containing nucleotide triphosphate hydrolases"/>
    <property type="match status" value="1"/>
</dbReference>
<dbReference type="GO" id="GO:0016887">
    <property type="term" value="F:ATP hydrolysis activity"/>
    <property type="evidence" value="ECO:0007669"/>
    <property type="project" value="InterPro"/>
</dbReference>
<dbReference type="InterPro" id="IPR050093">
    <property type="entry name" value="ABC_SmlMolc_Importer"/>
</dbReference>
<keyword evidence="7" id="KW-0406">Ion transport</keyword>
<dbReference type="AlphaFoldDB" id="A0A0D2GDN3"/>
<evidence type="ECO:0000256" key="2">
    <source>
        <dbReference type="ARBA" id="ARBA00022475"/>
    </source>
</evidence>
<evidence type="ECO:0000256" key="1">
    <source>
        <dbReference type="ARBA" id="ARBA00022448"/>
    </source>
</evidence>
<gene>
    <name evidence="10" type="ORF">X474_15825</name>
</gene>
<reference evidence="10 11" key="1">
    <citation type="submission" date="2013-11" db="EMBL/GenBank/DDBJ databases">
        <title>Metagenomic analysis of a methanogenic consortium involved in long chain n-alkane degradation.</title>
        <authorList>
            <person name="Davidova I.A."/>
            <person name="Callaghan A.V."/>
            <person name="Wawrik B."/>
            <person name="Pruitt S."/>
            <person name="Marks C."/>
            <person name="Duncan K.E."/>
            <person name="Suflita J.M."/>
        </authorList>
    </citation>
    <scope>NUCLEOTIDE SEQUENCE [LARGE SCALE GENOMIC DNA]</scope>
    <source>
        <strain evidence="10 11">SPR</strain>
    </source>
</reference>
<dbReference type="FunCoup" id="A0A0D2GDN3">
    <property type="interactions" value="325"/>
</dbReference>
<dbReference type="OrthoDB" id="9809450at2"/>
<evidence type="ECO:0000256" key="5">
    <source>
        <dbReference type="ARBA" id="ARBA00022840"/>
    </source>
</evidence>
<evidence type="ECO:0000259" key="9">
    <source>
        <dbReference type="PROSITE" id="PS50893"/>
    </source>
</evidence>
<evidence type="ECO:0000313" key="11">
    <source>
        <dbReference type="Proteomes" id="UP000032233"/>
    </source>
</evidence>
<keyword evidence="2" id="KW-1003">Cell membrane</keyword>
<keyword evidence="6" id="KW-0408">Iron</keyword>
<proteinExistence type="predicted"/>
<dbReference type="FunFam" id="3.40.50.300:FF:000425">
    <property type="entry name" value="Probable ABC transporter, ATP-binding subunit"/>
    <property type="match status" value="1"/>
</dbReference>
<dbReference type="Gene3D" id="2.40.50.100">
    <property type="match status" value="1"/>
</dbReference>
<evidence type="ECO:0000256" key="4">
    <source>
        <dbReference type="ARBA" id="ARBA00022741"/>
    </source>
</evidence>
<dbReference type="InterPro" id="IPR017871">
    <property type="entry name" value="ABC_transporter-like_CS"/>
</dbReference>
<dbReference type="InterPro" id="IPR027417">
    <property type="entry name" value="P-loop_NTPase"/>
</dbReference>
<protein>
    <submittedName>
        <fullName evidence="10">ABC transporter ATP-binding protein</fullName>
    </submittedName>
</protein>
<dbReference type="SMART" id="SM00382">
    <property type="entry name" value="AAA"/>
    <property type="match status" value="1"/>
</dbReference>
<comment type="caution">
    <text evidence="10">The sequence shown here is derived from an EMBL/GenBank/DDBJ whole genome shotgun (WGS) entry which is preliminary data.</text>
</comment>
<keyword evidence="3" id="KW-0410">Iron transport</keyword>
<organism evidence="10 11">
    <name type="scientific">Dethiosulfatarculus sandiegensis</name>
    <dbReference type="NCBI Taxonomy" id="1429043"/>
    <lineage>
        <taxon>Bacteria</taxon>
        <taxon>Pseudomonadati</taxon>
        <taxon>Thermodesulfobacteriota</taxon>
        <taxon>Desulfarculia</taxon>
        <taxon>Desulfarculales</taxon>
        <taxon>Desulfarculaceae</taxon>
        <taxon>Dethiosulfatarculus</taxon>
    </lineage>
</organism>
<name>A0A0D2GDN3_9BACT</name>
<dbReference type="InterPro" id="IPR015853">
    <property type="entry name" value="ABC_transpr_FbpC"/>
</dbReference>
<feature type="domain" description="ABC transporter" evidence="9">
    <location>
        <begin position="6"/>
        <end position="237"/>
    </location>
</feature>
<dbReference type="PANTHER" id="PTHR42781:SF4">
    <property type="entry name" value="SPERMIDINE_PUTRESCINE IMPORT ATP-BINDING PROTEIN POTA"/>
    <property type="match status" value="1"/>
</dbReference>
<keyword evidence="5 10" id="KW-0067">ATP-binding</keyword>
<dbReference type="CDD" id="cd03259">
    <property type="entry name" value="ABC_Carb_Solutes_like"/>
    <property type="match status" value="1"/>
</dbReference>
<dbReference type="InParanoid" id="A0A0D2GDN3"/>
<dbReference type="PANTHER" id="PTHR42781">
    <property type="entry name" value="SPERMIDINE/PUTRESCINE IMPORT ATP-BINDING PROTEIN POTA"/>
    <property type="match status" value="1"/>
</dbReference>